<organism evidence="2 3">
    <name type="scientific">Vulcanisaeta souniana JCM 11219</name>
    <dbReference type="NCBI Taxonomy" id="1293586"/>
    <lineage>
        <taxon>Archaea</taxon>
        <taxon>Thermoproteota</taxon>
        <taxon>Thermoprotei</taxon>
        <taxon>Thermoproteales</taxon>
        <taxon>Thermoproteaceae</taxon>
        <taxon>Vulcanisaeta</taxon>
    </lineage>
</organism>
<reference evidence="4" key="3">
    <citation type="submission" date="2022-09" db="EMBL/GenBank/DDBJ databases">
        <title>Complete genome sequence of Vulcanisaeta souniana.</title>
        <authorList>
            <person name="Kato S."/>
            <person name="Itoh T."/>
            <person name="Ohkuma M."/>
        </authorList>
    </citation>
    <scope>NUCLEOTIDE SEQUENCE [LARGE SCALE GENOMIC DNA]</scope>
    <source>
        <strain evidence="4">JCM 11219</strain>
    </source>
</reference>
<protein>
    <submittedName>
        <fullName evidence="2">Uncharacterized protein</fullName>
    </submittedName>
</protein>
<reference evidence="1" key="4">
    <citation type="journal article" date="2023" name="Microbiol. Resour. Announc.">
        <title>Complete Genome Sequence of Vulcanisaeta souniana Strain IC-059, a Hyperthermophilic Archaeon Isolated from Hot Spring Water in Japan.</title>
        <authorList>
            <person name="Kato S."/>
            <person name="Itoh T."/>
            <person name="Wu L."/>
            <person name="Ma J."/>
            <person name="Ohkuma M."/>
        </authorList>
    </citation>
    <scope>NUCLEOTIDE SEQUENCE</scope>
    <source>
        <strain evidence="1">JCM 11219</strain>
    </source>
</reference>
<name>A0A830ED65_9CREN</name>
<evidence type="ECO:0000313" key="3">
    <source>
        <dbReference type="Proteomes" id="UP000657075"/>
    </source>
</evidence>
<dbReference type="Proteomes" id="UP000657075">
    <property type="component" value="Unassembled WGS sequence"/>
</dbReference>
<evidence type="ECO:0000313" key="2">
    <source>
        <dbReference type="EMBL" id="GGI87565.1"/>
    </source>
</evidence>
<dbReference type="Proteomes" id="UP001060771">
    <property type="component" value="Chromosome"/>
</dbReference>
<proteinExistence type="predicted"/>
<accession>A0A830ED65</accession>
<reference evidence="2" key="2">
    <citation type="submission" date="2020-09" db="EMBL/GenBank/DDBJ databases">
        <authorList>
            <person name="Sun Q."/>
            <person name="Ohkuma M."/>
        </authorList>
    </citation>
    <scope>NUCLEOTIDE SEQUENCE</scope>
    <source>
        <strain evidence="2">JCM 11219</strain>
    </source>
</reference>
<sequence length="71" mass="8244">MAVMLSSRPREVVSIIGDKELRLYVEIALDLHEFQYNGLGSEVSRYTNEELVRKDMVEVINIIRSSLKNKF</sequence>
<gene>
    <name evidence="2" type="ORF">GCM10007112_25540</name>
    <name evidence="1" type="ORF">Vsou_26570</name>
</gene>
<dbReference type="EMBL" id="AP026830">
    <property type="protein sequence ID" value="BDR93564.1"/>
    <property type="molecule type" value="Genomic_DNA"/>
</dbReference>
<dbReference type="EMBL" id="BMNM01000018">
    <property type="protein sequence ID" value="GGI87565.1"/>
    <property type="molecule type" value="Genomic_DNA"/>
</dbReference>
<keyword evidence="4" id="KW-1185">Reference proteome</keyword>
<reference evidence="2" key="1">
    <citation type="journal article" date="2014" name="Int. J. Syst. Evol. Microbiol.">
        <title>Complete genome sequence of Corynebacterium casei LMG S-19264T (=DSM 44701T), isolated from a smear-ripened cheese.</title>
        <authorList>
            <consortium name="US DOE Joint Genome Institute (JGI-PGF)"/>
            <person name="Walter F."/>
            <person name="Albersmeier A."/>
            <person name="Kalinowski J."/>
            <person name="Ruckert C."/>
        </authorList>
    </citation>
    <scope>NUCLEOTIDE SEQUENCE</scope>
    <source>
        <strain evidence="2">JCM 11219</strain>
    </source>
</reference>
<dbReference type="AlphaFoldDB" id="A0A830ED65"/>
<evidence type="ECO:0000313" key="1">
    <source>
        <dbReference type="EMBL" id="BDR93564.1"/>
    </source>
</evidence>
<evidence type="ECO:0000313" key="4">
    <source>
        <dbReference type="Proteomes" id="UP001060771"/>
    </source>
</evidence>